<accession>A0A5P9NGI3</accession>
<protein>
    <recommendedName>
        <fullName evidence="3">Bacteriocin</fullName>
    </recommendedName>
</protein>
<dbReference type="KEGG" id="halc:EY643_04080"/>
<gene>
    <name evidence="1" type="ORF">EY643_04080</name>
</gene>
<dbReference type="AlphaFoldDB" id="A0A5P9NGI3"/>
<sequence>MNLQQIDPEKKTMQVRPLENHELTHVSGGGDTAESIAGGTMSVIAGTAAGAIGGLVFGGFAGLAIGAAIGYSVSVGYSLATTGAGGRSRTPVDATTAK</sequence>
<reference evidence="1 2" key="1">
    <citation type="submission" date="2019-02" db="EMBL/GenBank/DDBJ databases">
        <authorList>
            <person name="Li S.-H."/>
        </authorList>
    </citation>
    <scope>NUCLEOTIDE SEQUENCE [LARGE SCALE GENOMIC DNA]</scope>
    <source>
        <strain evidence="1 2">IMCC14385</strain>
    </source>
</reference>
<keyword evidence="2" id="KW-1185">Reference proteome</keyword>
<dbReference type="RefSeq" id="WP_152660989.1">
    <property type="nucleotide sequence ID" value="NZ_CP036422.1"/>
</dbReference>
<name>A0A5P9NGI3_9GAMM</name>
<dbReference type="Proteomes" id="UP000326287">
    <property type="component" value="Chromosome"/>
</dbReference>
<organism evidence="1 2">
    <name type="scientific">Halioglobus maricola</name>
    <dbReference type="NCBI Taxonomy" id="2601894"/>
    <lineage>
        <taxon>Bacteria</taxon>
        <taxon>Pseudomonadati</taxon>
        <taxon>Pseudomonadota</taxon>
        <taxon>Gammaproteobacteria</taxon>
        <taxon>Cellvibrionales</taxon>
        <taxon>Halieaceae</taxon>
        <taxon>Halioglobus</taxon>
    </lineage>
</organism>
<dbReference type="EMBL" id="CP036422">
    <property type="protein sequence ID" value="QFU74882.1"/>
    <property type="molecule type" value="Genomic_DNA"/>
</dbReference>
<evidence type="ECO:0008006" key="3">
    <source>
        <dbReference type="Google" id="ProtNLM"/>
    </source>
</evidence>
<evidence type="ECO:0000313" key="2">
    <source>
        <dbReference type="Proteomes" id="UP000326287"/>
    </source>
</evidence>
<proteinExistence type="predicted"/>
<evidence type="ECO:0000313" key="1">
    <source>
        <dbReference type="EMBL" id="QFU74882.1"/>
    </source>
</evidence>